<dbReference type="RefSeq" id="WP_089895430.1">
    <property type="nucleotide sequence ID" value="NZ_FOJG01000001.1"/>
</dbReference>
<dbReference type="InterPro" id="IPR013766">
    <property type="entry name" value="Thioredoxin_domain"/>
</dbReference>
<organism evidence="3 4">
    <name type="scientific">Chitinophaga arvensicola</name>
    <dbReference type="NCBI Taxonomy" id="29529"/>
    <lineage>
        <taxon>Bacteria</taxon>
        <taxon>Pseudomonadati</taxon>
        <taxon>Bacteroidota</taxon>
        <taxon>Chitinophagia</taxon>
        <taxon>Chitinophagales</taxon>
        <taxon>Chitinophagaceae</taxon>
        <taxon>Chitinophaga</taxon>
    </lineage>
</organism>
<evidence type="ECO:0000259" key="2">
    <source>
        <dbReference type="PROSITE" id="PS51352"/>
    </source>
</evidence>
<sequence length="598" mass="67392">MKPFTILLLLLALAFSKGQAQQRVVITPAYPQRGETVTVTYDPSAPGAGIPAAANAVTMVFSYSNFYNQPWRMNMHREGDKWKASFVLADYTVYATFYLESGEAIDQPAKDQHYEIPVYTNKIPVKDASLYKAYSLSAQMGKSPLLADKQAALYKKELARYPDNYEAKLRLLTYEINKAGTVKEKEKLRGAAHQVIADRFNSAPTNSGNMNKVTMGYLIIGENTRLDSIRRVVMERYPHSELGRDLLTGVRAKGKDTADQIVFFEKELLDETPANSGSFTEMHDILFQYYAAKKDSAKALYHARFLTTGKENPYQAPTWQSIAQTLLDNSLSLDSARGYAQRALDSVRTYPVGVIRFFPETGYIYPYADDSTRNAVYNKASRHLSSILGLIAMKQSQLMAADKHMAQAVDAYADKETLDNAAQYYQATNNTAKLTALQTFRKKLLEDKVRKQRINKPAPPLTSFVDMKGTPVTAASLKGKIVVIDFWATWCIPCMQEMPYLQRLYDQYKQHPDVVFMIINSGAKNTLADAQGWSGHKKYTFPVYYNTDPAIGDKFRFNIIPASYLIDKAGNIQFVNIGFEGPEVEEKLKQQLELLLKD</sequence>
<dbReference type="EMBL" id="FOJG01000001">
    <property type="protein sequence ID" value="SEW38912.1"/>
    <property type="molecule type" value="Genomic_DNA"/>
</dbReference>
<dbReference type="PANTHER" id="PTHR42852">
    <property type="entry name" value="THIOL:DISULFIDE INTERCHANGE PROTEIN DSBE"/>
    <property type="match status" value="1"/>
</dbReference>
<feature type="chain" id="PRO_5011663741" evidence="1">
    <location>
        <begin position="21"/>
        <end position="598"/>
    </location>
</feature>
<reference evidence="4" key="1">
    <citation type="submission" date="2016-10" db="EMBL/GenBank/DDBJ databases">
        <authorList>
            <person name="Varghese N."/>
            <person name="Submissions S."/>
        </authorList>
    </citation>
    <scope>NUCLEOTIDE SEQUENCE [LARGE SCALE GENOMIC DNA]</scope>
    <source>
        <strain evidence="4">DSM 3695</strain>
    </source>
</reference>
<dbReference type="CDD" id="cd02966">
    <property type="entry name" value="TlpA_like_family"/>
    <property type="match status" value="1"/>
</dbReference>
<dbReference type="InterPro" id="IPR036249">
    <property type="entry name" value="Thioredoxin-like_sf"/>
</dbReference>
<dbReference type="STRING" id="29529.SAMN04488122_2675"/>
<accession>A0A1I0RDG2</accession>
<evidence type="ECO:0000313" key="3">
    <source>
        <dbReference type="EMBL" id="SEW38912.1"/>
    </source>
</evidence>
<keyword evidence="3" id="KW-0413">Isomerase</keyword>
<dbReference type="SUPFAM" id="SSF52833">
    <property type="entry name" value="Thioredoxin-like"/>
    <property type="match status" value="1"/>
</dbReference>
<dbReference type="Proteomes" id="UP000199310">
    <property type="component" value="Unassembled WGS sequence"/>
</dbReference>
<dbReference type="Pfam" id="PF00578">
    <property type="entry name" value="AhpC-TSA"/>
    <property type="match status" value="1"/>
</dbReference>
<protein>
    <submittedName>
        <fullName evidence="3">Thiol-disulfide isomerase or thioredoxin</fullName>
    </submittedName>
</protein>
<evidence type="ECO:0000256" key="1">
    <source>
        <dbReference type="SAM" id="SignalP"/>
    </source>
</evidence>
<dbReference type="AlphaFoldDB" id="A0A1I0RDG2"/>
<dbReference type="GO" id="GO:0016491">
    <property type="term" value="F:oxidoreductase activity"/>
    <property type="evidence" value="ECO:0007669"/>
    <property type="project" value="InterPro"/>
</dbReference>
<dbReference type="Gene3D" id="3.40.30.10">
    <property type="entry name" value="Glutaredoxin"/>
    <property type="match status" value="1"/>
</dbReference>
<dbReference type="PROSITE" id="PS51352">
    <property type="entry name" value="THIOREDOXIN_2"/>
    <property type="match status" value="1"/>
</dbReference>
<feature type="domain" description="Thioredoxin" evidence="2">
    <location>
        <begin position="452"/>
        <end position="597"/>
    </location>
</feature>
<gene>
    <name evidence="3" type="ORF">SAMN04488122_2675</name>
</gene>
<proteinExistence type="predicted"/>
<dbReference type="OrthoDB" id="634996at2"/>
<feature type="signal peptide" evidence="1">
    <location>
        <begin position="1"/>
        <end position="20"/>
    </location>
</feature>
<dbReference type="GO" id="GO:0016853">
    <property type="term" value="F:isomerase activity"/>
    <property type="evidence" value="ECO:0007669"/>
    <property type="project" value="UniProtKB-KW"/>
</dbReference>
<dbReference type="InterPro" id="IPR050553">
    <property type="entry name" value="Thioredoxin_ResA/DsbE_sf"/>
</dbReference>
<name>A0A1I0RDG2_9BACT</name>
<keyword evidence="4" id="KW-1185">Reference proteome</keyword>
<dbReference type="PANTHER" id="PTHR42852:SF17">
    <property type="entry name" value="THIOREDOXIN-LIKE PROTEIN HI_1115"/>
    <property type="match status" value="1"/>
</dbReference>
<dbReference type="GO" id="GO:0016209">
    <property type="term" value="F:antioxidant activity"/>
    <property type="evidence" value="ECO:0007669"/>
    <property type="project" value="InterPro"/>
</dbReference>
<keyword evidence="1" id="KW-0732">Signal</keyword>
<dbReference type="InterPro" id="IPR000866">
    <property type="entry name" value="AhpC/TSA"/>
</dbReference>
<evidence type="ECO:0000313" key="4">
    <source>
        <dbReference type="Proteomes" id="UP000199310"/>
    </source>
</evidence>